<evidence type="ECO:0000256" key="2">
    <source>
        <dbReference type="ARBA" id="ARBA00022679"/>
    </source>
</evidence>
<proteinExistence type="inferred from homology"/>
<dbReference type="Pfam" id="PF00685">
    <property type="entry name" value="Sulfotransfer_1"/>
    <property type="match status" value="1"/>
</dbReference>
<accession>A0A0F9IQ00</accession>
<dbReference type="InterPro" id="IPR027417">
    <property type="entry name" value="P-loop_NTPase"/>
</dbReference>
<reference evidence="4" key="1">
    <citation type="journal article" date="2015" name="Nature">
        <title>Complex archaea that bridge the gap between prokaryotes and eukaryotes.</title>
        <authorList>
            <person name="Spang A."/>
            <person name="Saw J.H."/>
            <person name="Jorgensen S.L."/>
            <person name="Zaremba-Niedzwiedzka K."/>
            <person name="Martijn J."/>
            <person name="Lind A.E."/>
            <person name="van Eijk R."/>
            <person name="Schleper C."/>
            <person name="Guy L."/>
            <person name="Ettema T.J."/>
        </authorList>
    </citation>
    <scope>NUCLEOTIDE SEQUENCE</scope>
</reference>
<dbReference type="EMBL" id="LAZR01020339">
    <property type="protein sequence ID" value="KKL89247.1"/>
    <property type="molecule type" value="Genomic_DNA"/>
</dbReference>
<feature type="non-terminal residue" evidence="4">
    <location>
        <position position="183"/>
    </location>
</feature>
<comment type="caution">
    <text evidence="4">The sequence shown here is derived from an EMBL/GenBank/DDBJ whole genome shotgun (WGS) entry which is preliminary data.</text>
</comment>
<comment type="similarity">
    <text evidence="1">Belongs to the sulfotransferase 1 family.</text>
</comment>
<evidence type="ECO:0000256" key="1">
    <source>
        <dbReference type="ARBA" id="ARBA00005771"/>
    </source>
</evidence>
<dbReference type="InterPro" id="IPR000863">
    <property type="entry name" value="Sulfotransferase_dom"/>
</dbReference>
<evidence type="ECO:0000259" key="3">
    <source>
        <dbReference type="Pfam" id="PF00685"/>
    </source>
</evidence>
<gene>
    <name evidence="4" type="ORF">LCGC14_1916590</name>
</gene>
<feature type="domain" description="Sulfotransferase" evidence="3">
    <location>
        <begin position="3"/>
        <end position="180"/>
    </location>
</feature>
<name>A0A0F9IQ00_9ZZZZ</name>
<dbReference type="GO" id="GO:0008146">
    <property type="term" value="F:sulfotransferase activity"/>
    <property type="evidence" value="ECO:0007669"/>
    <property type="project" value="InterPro"/>
</dbReference>
<dbReference type="Gene3D" id="3.40.50.300">
    <property type="entry name" value="P-loop containing nucleotide triphosphate hydrolases"/>
    <property type="match status" value="1"/>
</dbReference>
<organism evidence="4">
    <name type="scientific">marine sediment metagenome</name>
    <dbReference type="NCBI Taxonomy" id="412755"/>
    <lineage>
        <taxon>unclassified sequences</taxon>
        <taxon>metagenomes</taxon>
        <taxon>ecological metagenomes</taxon>
    </lineage>
</organism>
<sequence>MKEVFVNAFPKSGVTWLMRLICDLLEAQHQDTPQMEPLTYGHQVKGGWVVKKTHYPYWQHSIPILKGKTVVVSQRDPRDVAVSAMFYRKTTDLEAAIDVMIQSDYAKWIGSWLTPVERLKVAQCVFTKYELLHSCPVQTLREIIKELTGEWLSDPRTEEALERQSFENMASQYKDGGHFMRKG</sequence>
<evidence type="ECO:0000313" key="4">
    <source>
        <dbReference type="EMBL" id="KKL89247.1"/>
    </source>
</evidence>
<protein>
    <recommendedName>
        <fullName evidence="3">Sulfotransferase domain-containing protein</fullName>
    </recommendedName>
</protein>
<keyword evidence="2" id="KW-0808">Transferase</keyword>
<dbReference type="SUPFAM" id="SSF52540">
    <property type="entry name" value="P-loop containing nucleoside triphosphate hydrolases"/>
    <property type="match status" value="1"/>
</dbReference>
<dbReference type="PANTHER" id="PTHR11783">
    <property type="entry name" value="SULFOTRANSFERASE SULT"/>
    <property type="match status" value="1"/>
</dbReference>
<dbReference type="AlphaFoldDB" id="A0A0F9IQ00"/>